<dbReference type="OrthoDB" id="9782250at2"/>
<keyword evidence="1" id="KW-1133">Transmembrane helix</keyword>
<feature type="transmembrane region" description="Helical" evidence="1">
    <location>
        <begin position="190"/>
        <end position="207"/>
    </location>
</feature>
<accession>A0A1M5T1I3</accession>
<dbReference type="AlphaFoldDB" id="A0A1M5T1I3"/>
<reference evidence="3 4" key="1">
    <citation type="submission" date="2016-11" db="EMBL/GenBank/DDBJ databases">
        <authorList>
            <person name="Jaros S."/>
            <person name="Januszkiewicz K."/>
            <person name="Wedrychowicz H."/>
        </authorList>
    </citation>
    <scope>NUCLEOTIDE SEQUENCE [LARGE SCALE GENOMIC DNA]</scope>
    <source>
        <strain evidence="3 4">GAS138</strain>
    </source>
</reference>
<dbReference type="Pfam" id="PF02517">
    <property type="entry name" value="Rce1-like"/>
    <property type="match status" value="1"/>
</dbReference>
<evidence type="ECO:0000259" key="2">
    <source>
        <dbReference type="Pfam" id="PF02517"/>
    </source>
</evidence>
<keyword evidence="1" id="KW-0812">Transmembrane</keyword>
<protein>
    <recommendedName>
        <fullName evidence="2">CAAX prenyl protease 2/Lysostaphin resistance protein A-like domain-containing protein</fullName>
    </recommendedName>
</protein>
<feature type="domain" description="CAAX prenyl protease 2/Lysostaphin resistance protein A-like" evidence="2">
    <location>
        <begin position="161"/>
        <end position="248"/>
    </location>
</feature>
<dbReference type="PANTHER" id="PTHR36435:SF1">
    <property type="entry name" value="CAAX AMINO TERMINAL PROTEASE FAMILY PROTEIN"/>
    <property type="match status" value="1"/>
</dbReference>
<evidence type="ECO:0000313" key="3">
    <source>
        <dbReference type="EMBL" id="SHH44510.1"/>
    </source>
</evidence>
<dbReference type="GO" id="GO:0004175">
    <property type="term" value="F:endopeptidase activity"/>
    <property type="evidence" value="ECO:0007669"/>
    <property type="project" value="UniProtKB-ARBA"/>
</dbReference>
<feature type="transmembrane region" description="Helical" evidence="1">
    <location>
        <begin position="67"/>
        <end position="95"/>
    </location>
</feature>
<evidence type="ECO:0000313" key="4">
    <source>
        <dbReference type="Proteomes" id="UP000189796"/>
    </source>
</evidence>
<keyword evidence="1" id="KW-0472">Membrane</keyword>
<dbReference type="RefSeq" id="WP_079603564.1">
    <property type="nucleotide sequence ID" value="NZ_LT670817.1"/>
</dbReference>
<dbReference type="GO" id="GO:0080120">
    <property type="term" value="P:CAAX-box protein maturation"/>
    <property type="evidence" value="ECO:0007669"/>
    <property type="project" value="UniProtKB-ARBA"/>
</dbReference>
<feature type="transmembrane region" description="Helical" evidence="1">
    <location>
        <begin position="157"/>
        <end position="178"/>
    </location>
</feature>
<dbReference type="Proteomes" id="UP000189796">
    <property type="component" value="Chromosome I"/>
</dbReference>
<organism evidence="3 4">
    <name type="scientific">Bradyrhizobium erythrophlei</name>
    <dbReference type="NCBI Taxonomy" id="1437360"/>
    <lineage>
        <taxon>Bacteria</taxon>
        <taxon>Pseudomonadati</taxon>
        <taxon>Pseudomonadota</taxon>
        <taxon>Alphaproteobacteria</taxon>
        <taxon>Hyphomicrobiales</taxon>
        <taxon>Nitrobacteraceae</taxon>
        <taxon>Bradyrhizobium</taxon>
    </lineage>
</organism>
<name>A0A1M5T1I3_9BRAD</name>
<dbReference type="InterPro" id="IPR052710">
    <property type="entry name" value="CAAX_protease"/>
</dbReference>
<proteinExistence type="predicted"/>
<evidence type="ECO:0000256" key="1">
    <source>
        <dbReference type="SAM" id="Phobius"/>
    </source>
</evidence>
<feature type="transmembrane region" description="Helical" evidence="1">
    <location>
        <begin position="213"/>
        <end position="229"/>
    </location>
</feature>
<dbReference type="InterPro" id="IPR003675">
    <property type="entry name" value="Rce1/LyrA-like_dom"/>
</dbReference>
<gene>
    <name evidence="3" type="ORF">SAMN05443248_4832</name>
</gene>
<feature type="transmembrane region" description="Helical" evidence="1">
    <location>
        <begin position="236"/>
        <end position="256"/>
    </location>
</feature>
<dbReference type="PANTHER" id="PTHR36435">
    <property type="entry name" value="SLR1288 PROTEIN"/>
    <property type="match status" value="1"/>
</dbReference>
<dbReference type="EMBL" id="LT670817">
    <property type="protein sequence ID" value="SHH44510.1"/>
    <property type="molecule type" value="Genomic_DNA"/>
</dbReference>
<feature type="transmembrane region" description="Helical" evidence="1">
    <location>
        <begin position="31"/>
        <end position="55"/>
    </location>
</feature>
<feature type="transmembrane region" description="Helical" evidence="1">
    <location>
        <begin position="116"/>
        <end position="137"/>
    </location>
</feature>
<sequence>MDSLESPAGPAAPPPVIATQRPPRIWKFWGTALWGLFIFAAMFAGQIVVVAWFVLRQGGPIDMAAAIHVVGAGLTISLSVITGLPAVLAALWVAIRVSRTPFADYLALRWTSWTNLLIGVVALFVLVMGWDLVSRMTGREVTPGFMGDVLQSARTDGALGLLVFAFCVAAPVSEELFARGFLYRGWSESFLGPVGAILLSSLVWTALHLQYDWFFFGEVFSIGLLLGYLRYRSNSTWLTIILHGLNNFAAVVQTILLTGTN</sequence>